<evidence type="ECO:0008006" key="3">
    <source>
        <dbReference type="Google" id="ProtNLM"/>
    </source>
</evidence>
<comment type="caution">
    <text evidence="1">The sequence shown here is derived from an EMBL/GenBank/DDBJ whole genome shotgun (WGS) entry which is preliminary data.</text>
</comment>
<dbReference type="Pfam" id="PF09501">
    <property type="entry name" value="Bac_small_YrzI"/>
    <property type="match status" value="1"/>
</dbReference>
<name>A0A1E8B6Z1_BACMY</name>
<protein>
    <recommendedName>
        <fullName evidence="3">YrzI family small protein</fullName>
    </recommendedName>
</protein>
<gene>
    <name evidence="1" type="ORF">BWGOE8_28600</name>
</gene>
<dbReference type="AlphaFoldDB" id="A0A1E8B6Z1"/>
<dbReference type="EMBL" id="LXLT01000035">
    <property type="protein sequence ID" value="OFD78350.1"/>
    <property type="molecule type" value="Genomic_DNA"/>
</dbReference>
<dbReference type="NCBIfam" id="TIGR02413">
    <property type="entry name" value="Bac_small_yrzI"/>
    <property type="match status" value="1"/>
</dbReference>
<proteinExistence type="predicted"/>
<dbReference type="Proteomes" id="UP000175706">
    <property type="component" value="Unassembled WGS sequence"/>
</dbReference>
<reference evidence="1 2" key="1">
    <citation type="submission" date="2016-05" db="EMBL/GenBank/DDBJ databases">
        <title>Bacillus thuringiensis and Bacillus weihenstephanensis as novel biocontrol agents of wilt causing Verticillium species.</title>
        <authorList>
            <person name="Hollensteiner J."/>
            <person name="Wemheuer F."/>
            <person name="Harting R."/>
            <person name="Kolarzyk A."/>
            <person name="Diaz-Valerio S."/>
            <person name="Poehlein A."/>
            <person name="Brzuszkiewicz E."/>
            <person name="Nesemann K."/>
            <person name="Braus-Stromeyer S."/>
            <person name="Braus G."/>
            <person name="Daniel R."/>
            <person name="Liesegang H."/>
        </authorList>
    </citation>
    <scope>NUCLEOTIDE SEQUENCE [LARGE SCALE GENOMIC DNA]</scope>
    <source>
        <strain evidence="1 2">GOE8</strain>
    </source>
</reference>
<sequence>MKFKAFFLMITIQKRKLSRDEISREQQIKNIMDGVKERQSSYYNRLY</sequence>
<organism evidence="1 2">
    <name type="scientific">Bacillus mycoides</name>
    <dbReference type="NCBI Taxonomy" id="1405"/>
    <lineage>
        <taxon>Bacteria</taxon>
        <taxon>Bacillati</taxon>
        <taxon>Bacillota</taxon>
        <taxon>Bacilli</taxon>
        <taxon>Bacillales</taxon>
        <taxon>Bacillaceae</taxon>
        <taxon>Bacillus</taxon>
        <taxon>Bacillus cereus group</taxon>
    </lineage>
</organism>
<dbReference type="PATRIC" id="fig|86662.25.peg.2912"/>
<dbReference type="InterPro" id="IPR012655">
    <property type="entry name" value="YrzI"/>
</dbReference>
<evidence type="ECO:0000313" key="2">
    <source>
        <dbReference type="Proteomes" id="UP000175706"/>
    </source>
</evidence>
<dbReference type="RefSeq" id="WP_070143491.1">
    <property type="nucleotide sequence ID" value="NZ_LXLT01000035.1"/>
</dbReference>
<evidence type="ECO:0000313" key="1">
    <source>
        <dbReference type="EMBL" id="OFD78350.1"/>
    </source>
</evidence>
<accession>A0A1E8B6Z1</accession>